<dbReference type="PANTHER" id="PTHR11941:SF54">
    <property type="entry name" value="ENOYL-COA HYDRATASE, MITOCHONDRIAL"/>
    <property type="match status" value="1"/>
</dbReference>
<dbReference type="PANTHER" id="PTHR11941">
    <property type="entry name" value="ENOYL-COA HYDRATASE-RELATED"/>
    <property type="match status" value="1"/>
</dbReference>
<dbReference type="Gene3D" id="3.90.226.10">
    <property type="entry name" value="2-enoyl-CoA Hydratase, Chain A, domain 1"/>
    <property type="match status" value="1"/>
</dbReference>
<dbReference type="Proteomes" id="UP000606044">
    <property type="component" value="Unassembled WGS sequence"/>
</dbReference>
<reference evidence="1" key="1">
    <citation type="journal article" date="2014" name="Int. J. Syst. Evol. Microbiol.">
        <title>Complete genome sequence of Corynebacterium casei LMG S-19264T (=DSM 44701T), isolated from a smear-ripened cheese.</title>
        <authorList>
            <consortium name="US DOE Joint Genome Institute (JGI-PGF)"/>
            <person name="Walter F."/>
            <person name="Albersmeier A."/>
            <person name="Kalinowski J."/>
            <person name="Ruckert C."/>
        </authorList>
    </citation>
    <scope>NUCLEOTIDE SEQUENCE</scope>
    <source>
        <strain evidence="1">CCM 7897</strain>
    </source>
</reference>
<comment type="caution">
    <text evidence="1">The sequence shown here is derived from an EMBL/GenBank/DDBJ whole genome shotgun (WGS) entry which is preliminary data.</text>
</comment>
<organism evidence="1 2">
    <name type="scientific">Azorhizobium oxalatiphilum</name>
    <dbReference type="NCBI Taxonomy" id="980631"/>
    <lineage>
        <taxon>Bacteria</taxon>
        <taxon>Pseudomonadati</taxon>
        <taxon>Pseudomonadota</taxon>
        <taxon>Alphaproteobacteria</taxon>
        <taxon>Hyphomicrobiales</taxon>
        <taxon>Xanthobacteraceae</taxon>
        <taxon>Azorhizobium</taxon>
    </lineage>
</organism>
<dbReference type="InterPro" id="IPR029045">
    <property type="entry name" value="ClpP/crotonase-like_dom_sf"/>
</dbReference>
<dbReference type="GO" id="GO:0003824">
    <property type="term" value="F:catalytic activity"/>
    <property type="evidence" value="ECO:0007669"/>
    <property type="project" value="UniProtKB-ARBA"/>
</dbReference>
<dbReference type="CDD" id="cd06558">
    <property type="entry name" value="crotonase-like"/>
    <property type="match status" value="1"/>
</dbReference>
<proteinExistence type="predicted"/>
<accession>A0A917C071</accession>
<gene>
    <name evidence="1" type="ORF">GCM10007301_22870</name>
</gene>
<name>A0A917C071_9HYPH</name>
<dbReference type="Pfam" id="PF00378">
    <property type="entry name" value="ECH_1"/>
    <property type="match status" value="1"/>
</dbReference>
<evidence type="ECO:0000313" key="2">
    <source>
        <dbReference type="Proteomes" id="UP000606044"/>
    </source>
</evidence>
<dbReference type="AlphaFoldDB" id="A0A917C071"/>
<evidence type="ECO:0000313" key="1">
    <source>
        <dbReference type="EMBL" id="GGF62574.1"/>
    </source>
</evidence>
<dbReference type="RefSeq" id="WP_188578498.1">
    <property type="nucleotide sequence ID" value="NZ_BMCT01000002.1"/>
</dbReference>
<sequence>MTDALAADAQPADTGTTRLTIADGIATILFDRPQARNAMTWRMYEELYAACREITVRAGEVKVAVLRGVGGRAFVAGTDIEQFRTFTADDAVAYEEKVEACVAALEAIPVPTLAVVEGWAVGGGFAIANACDLRIATPGSRFGVPIARTLGNGLSASNLRRLQATLGLGMVKRMLLLAEMPVAEAMPAGYVEVVSSEALDGHLAEVCARLAGHAPLTMQATKDALNRLALEAAPPDEDLIRLVYGSADFKEGIAAFTAKRPPDWQGR</sequence>
<keyword evidence="2" id="KW-1185">Reference proteome</keyword>
<dbReference type="EMBL" id="BMCT01000002">
    <property type="protein sequence ID" value="GGF62574.1"/>
    <property type="molecule type" value="Genomic_DNA"/>
</dbReference>
<dbReference type="NCBIfam" id="NF004796">
    <property type="entry name" value="PRK06144.1"/>
    <property type="match status" value="1"/>
</dbReference>
<reference evidence="1" key="2">
    <citation type="submission" date="2020-09" db="EMBL/GenBank/DDBJ databases">
        <authorList>
            <person name="Sun Q."/>
            <person name="Sedlacek I."/>
        </authorList>
    </citation>
    <scope>NUCLEOTIDE SEQUENCE</scope>
    <source>
        <strain evidence="1">CCM 7897</strain>
    </source>
</reference>
<dbReference type="SUPFAM" id="SSF52096">
    <property type="entry name" value="ClpP/crotonase"/>
    <property type="match status" value="1"/>
</dbReference>
<dbReference type="InterPro" id="IPR001753">
    <property type="entry name" value="Enoyl-CoA_hydra/iso"/>
</dbReference>
<dbReference type="GO" id="GO:0006635">
    <property type="term" value="P:fatty acid beta-oxidation"/>
    <property type="evidence" value="ECO:0007669"/>
    <property type="project" value="TreeGrafter"/>
</dbReference>
<protein>
    <submittedName>
        <fullName evidence="1">Enoyl-CoA hydratase</fullName>
    </submittedName>
</protein>